<sequence>MLAPTAGARAQTDSPDREEAYGGPLPATPAPDTSVGSWGVFNAQNGQAAGWGPVARYAQARWAEDWSWLRDRSAAGRHDWFDRLKFIRLDDRGSVYLTLSGEERLRTFHESRPFLGTQRPVDSDRLLVRSVLGADLHLGPDIRTYVELVNGIAGGRRYYGYNAGNQRSRLELQQGFLEISGTVLGARAGVIGGRQVFLDAPPYVLSLRDLPNLVQSWNGLRGYAVWDRFRLDTFYLLQTDWLPAAMLADDANWNARLFGAYGSWGLPGFRMAGRPGQLFADLFYYGYLYSGAMAAIGGPGGSLDGSTRRDNVGVRLWGAAGPVELSVGGIHQGGRFHPRGGGSRPVDAYSVNASVSYRFAGLRGRPAAGIQADLFSGGDARRRTGTVGTYAAPYFNVPFYNDVTTYLGPQNAVSAGPVAEWKPWKQVTLRAHLPLFWRASTNDDLYGTNRVYSFRDLHGGFVGALPQAGIAFQVTPHLAWSHDLAAFLASSSLHRAGGRDGGFYMQTLDFKF</sequence>
<evidence type="ECO:0000313" key="4">
    <source>
        <dbReference type="Proteomes" id="UP001524547"/>
    </source>
</evidence>
<dbReference type="Proteomes" id="UP001524547">
    <property type="component" value="Unassembled WGS sequence"/>
</dbReference>
<proteinExistence type="predicted"/>
<feature type="domain" description="Alginate export" evidence="2">
    <location>
        <begin position="96"/>
        <end position="499"/>
    </location>
</feature>
<keyword evidence="4" id="KW-1185">Reference proteome</keyword>
<protein>
    <submittedName>
        <fullName evidence="3">Alginate export family protein</fullName>
    </submittedName>
</protein>
<evidence type="ECO:0000313" key="3">
    <source>
        <dbReference type="EMBL" id="MCQ8239946.1"/>
    </source>
</evidence>
<evidence type="ECO:0000256" key="1">
    <source>
        <dbReference type="SAM" id="MobiDB-lite"/>
    </source>
</evidence>
<dbReference type="RefSeq" id="WP_422918678.1">
    <property type="nucleotide sequence ID" value="NZ_JAMZEJ010000002.1"/>
</dbReference>
<feature type="region of interest" description="Disordered" evidence="1">
    <location>
        <begin position="1"/>
        <end position="39"/>
    </location>
</feature>
<dbReference type="Pfam" id="PF13372">
    <property type="entry name" value="Alginate_exp"/>
    <property type="match status" value="1"/>
</dbReference>
<comment type="caution">
    <text evidence="3">The sequence shown here is derived from an EMBL/GenBank/DDBJ whole genome shotgun (WGS) entry which is preliminary data.</text>
</comment>
<dbReference type="InterPro" id="IPR025388">
    <property type="entry name" value="Alginate_export_dom"/>
</dbReference>
<organism evidence="3 4">
    <name type="scientific">Rhizosaccharibacter radicis</name>
    <dbReference type="NCBI Taxonomy" id="2782605"/>
    <lineage>
        <taxon>Bacteria</taxon>
        <taxon>Pseudomonadati</taxon>
        <taxon>Pseudomonadota</taxon>
        <taxon>Alphaproteobacteria</taxon>
        <taxon>Acetobacterales</taxon>
        <taxon>Acetobacteraceae</taxon>
        <taxon>Rhizosaccharibacter</taxon>
    </lineage>
</organism>
<name>A0ABT1VUD5_9PROT</name>
<reference evidence="3 4" key="1">
    <citation type="submission" date="2022-06" db="EMBL/GenBank/DDBJ databases">
        <title>Rhizosaccharibacter gen. nov. sp. nov. KSS12, endophytic bacteria isolated from sugarcane.</title>
        <authorList>
            <person name="Pitiwittayakul N."/>
        </authorList>
    </citation>
    <scope>NUCLEOTIDE SEQUENCE [LARGE SCALE GENOMIC DNA]</scope>
    <source>
        <strain evidence="3 4">KSS12</strain>
    </source>
</reference>
<gene>
    <name evidence="3" type="ORF">NFI88_03710</name>
</gene>
<evidence type="ECO:0000259" key="2">
    <source>
        <dbReference type="Pfam" id="PF13372"/>
    </source>
</evidence>
<accession>A0ABT1VUD5</accession>
<dbReference type="EMBL" id="JAMZEJ010000002">
    <property type="protein sequence ID" value="MCQ8239946.1"/>
    <property type="molecule type" value="Genomic_DNA"/>
</dbReference>